<accession>A0ABQ8FUS5</accession>
<name>A0ABQ8FUS5_9PEZI</name>
<dbReference type="EMBL" id="JAGTJR010000056">
    <property type="protein sequence ID" value="KAH7026758.1"/>
    <property type="molecule type" value="Genomic_DNA"/>
</dbReference>
<evidence type="ECO:0000313" key="2">
    <source>
        <dbReference type="Proteomes" id="UP000774617"/>
    </source>
</evidence>
<keyword evidence="2" id="KW-1185">Reference proteome</keyword>
<dbReference type="Proteomes" id="UP000774617">
    <property type="component" value="Unassembled WGS sequence"/>
</dbReference>
<reference evidence="1 2" key="1">
    <citation type="journal article" date="2021" name="Nat. Commun.">
        <title>Genetic determinants of endophytism in the Arabidopsis root mycobiome.</title>
        <authorList>
            <person name="Mesny F."/>
            <person name="Miyauchi S."/>
            <person name="Thiergart T."/>
            <person name="Pickel B."/>
            <person name="Atanasova L."/>
            <person name="Karlsson M."/>
            <person name="Huettel B."/>
            <person name="Barry K.W."/>
            <person name="Haridas S."/>
            <person name="Chen C."/>
            <person name="Bauer D."/>
            <person name="Andreopoulos W."/>
            <person name="Pangilinan J."/>
            <person name="LaButti K."/>
            <person name="Riley R."/>
            <person name="Lipzen A."/>
            <person name="Clum A."/>
            <person name="Drula E."/>
            <person name="Henrissat B."/>
            <person name="Kohler A."/>
            <person name="Grigoriev I.V."/>
            <person name="Martin F.M."/>
            <person name="Hacquard S."/>
        </authorList>
    </citation>
    <scope>NUCLEOTIDE SEQUENCE [LARGE SCALE GENOMIC DNA]</scope>
    <source>
        <strain evidence="1 2">MPI-SDFR-AT-0080</strain>
    </source>
</reference>
<comment type="caution">
    <text evidence="1">The sequence shown here is derived from an EMBL/GenBank/DDBJ whole genome shotgun (WGS) entry which is preliminary data.</text>
</comment>
<gene>
    <name evidence="1" type="ORF">B0J12DRAFT_361665</name>
</gene>
<organism evidence="1 2">
    <name type="scientific">Macrophomina phaseolina</name>
    <dbReference type="NCBI Taxonomy" id="35725"/>
    <lineage>
        <taxon>Eukaryota</taxon>
        <taxon>Fungi</taxon>
        <taxon>Dikarya</taxon>
        <taxon>Ascomycota</taxon>
        <taxon>Pezizomycotina</taxon>
        <taxon>Dothideomycetes</taxon>
        <taxon>Dothideomycetes incertae sedis</taxon>
        <taxon>Botryosphaeriales</taxon>
        <taxon>Botryosphaeriaceae</taxon>
        <taxon>Macrophomina</taxon>
    </lineage>
</organism>
<evidence type="ECO:0000313" key="1">
    <source>
        <dbReference type="EMBL" id="KAH7026758.1"/>
    </source>
</evidence>
<sequence length="376" mass="41458">MAVNDISIAGAPALIEWQQVDGTTSCLGDGVTVSPHRPSVDLVFDASQHQAFFKLWIRVSCKNFVKRVNVYLLIHPERVLSVHAVRDQEQIPTSIRNAFAKHGPVSHPMTALQFVLRVPGSLVGPASEPLLPSTNASRSILQSLYALARATKFTVYLAEEMPSEPLETFTLQVRDGGLKSIEFHANINTLYGGKGGEVIEPQDEVAACDSPPSYDEIALTPPPQPPQLKRSRATRDISCGCGTIMSAEEAHRIRTFSFAVQSMQQELRTLLEAGKPCSRCGSLAGRLEQVEQMVETLQSHLPDLSDDEDAYLVSSTELDGRLDGLKSDAEDMMDVKIEDNILDIKSEVRNFVSEELKDVEDRIKDELRTAVLTIDF</sequence>
<protein>
    <submittedName>
        <fullName evidence="1">Uncharacterized protein</fullName>
    </submittedName>
</protein>
<proteinExistence type="predicted"/>